<keyword evidence="5" id="KW-1185">Reference proteome</keyword>
<accession>A0A7J5U141</accession>
<dbReference type="RefSeq" id="WP_152124321.1">
    <property type="nucleotide sequence ID" value="NZ_WELI01000003.1"/>
</dbReference>
<dbReference type="PANTHER" id="PTHR33371">
    <property type="entry name" value="INTERMEMBRANE PHOSPHOLIPID TRANSPORT SYSTEM BINDING PROTEIN MLAD-RELATED"/>
    <property type="match status" value="1"/>
</dbReference>
<dbReference type="AlphaFoldDB" id="A0A7J5U141"/>
<dbReference type="Proteomes" id="UP000488299">
    <property type="component" value="Unassembled WGS sequence"/>
</dbReference>
<evidence type="ECO:0000256" key="1">
    <source>
        <dbReference type="SAM" id="MobiDB-lite"/>
    </source>
</evidence>
<feature type="transmembrane region" description="Helical" evidence="2">
    <location>
        <begin position="12"/>
        <end position="32"/>
    </location>
</feature>
<evidence type="ECO:0000256" key="2">
    <source>
        <dbReference type="SAM" id="Phobius"/>
    </source>
</evidence>
<organism evidence="4 5">
    <name type="scientific">Rudanella paleaurantiibacter</name>
    <dbReference type="NCBI Taxonomy" id="2614655"/>
    <lineage>
        <taxon>Bacteria</taxon>
        <taxon>Pseudomonadati</taxon>
        <taxon>Bacteroidota</taxon>
        <taxon>Cytophagia</taxon>
        <taxon>Cytophagales</taxon>
        <taxon>Cytophagaceae</taxon>
        <taxon>Rudanella</taxon>
    </lineage>
</organism>
<gene>
    <name evidence="4" type="ORF">F5984_11170</name>
</gene>
<dbReference type="InterPro" id="IPR052336">
    <property type="entry name" value="MlaD_Phospholipid_Transporter"/>
</dbReference>
<evidence type="ECO:0000259" key="3">
    <source>
        <dbReference type="Pfam" id="PF02470"/>
    </source>
</evidence>
<name>A0A7J5U141_9BACT</name>
<sequence>MKAADNKRSITVGLFVLIGIIIFIGGVLFLGGQQKRFVKTVMVKAIFDDVGGLKVGNNVWFSGVKVGTVRRISFFGNSQVEVDMNIEEKSQAYIRKDAQATISSDGLIGNKIVMIVGGSPRVEPVEDGDRLAVRTALSSDQLLETLQENNNNLLRITTDVKNIIGQIKQGKGVAGAVLTDSLLAYRFESMVSNLQQASGSAAKASGSLSAFAAKLNDKRGLPNQLVSDTAVYSNIRLTSARLRDAANMATEVTDDMRKASDRLNSKDNLVGLLLNDPSVNNDVRGTLSNLNQGTKKLDENMEALQHNFLLRGFFRRRAKEKEKAEKAAQTAPADSAARQANAGN</sequence>
<keyword evidence="2" id="KW-0472">Membrane</keyword>
<dbReference type="EMBL" id="WELI01000003">
    <property type="protein sequence ID" value="KAB7731347.1"/>
    <property type="molecule type" value="Genomic_DNA"/>
</dbReference>
<reference evidence="4 5" key="1">
    <citation type="submission" date="2019-10" db="EMBL/GenBank/DDBJ databases">
        <title>Rudanella paleaurantiibacter sp. nov., isolated from sludge.</title>
        <authorList>
            <person name="Xu S.Q."/>
        </authorList>
    </citation>
    <scope>NUCLEOTIDE SEQUENCE [LARGE SCALE GENOMIC DNA]</scope>
    <source>
        <strain evidence="4 5">HX-22-17</strain>
    </source>
</reference>
<protein>
    <submittedName>
        <fullName evidence="4">MCE family protein</fullName>
    </submittedName>
</protein>
<comment type="caution">
    <text evidence="4">The sequence shown here is derived from an EMBL/GenBank/DDBJ whole genome shotgun (WGS) entry which is preliminary data.</text>
</comment>
<feature type="region of interest" description="Disordered" evidence="1">
    <location>
        <begin position="319"/>
        <end position="344"/>
    </location>
</feature>
<keyword evidence="2" id="KW-0812">Transmembrane</keyword>
<evidence type="ECO:0000313" key="4">
    <source>
        <dbReference type="EMBL" id="KAB7731347.1"/>
    </source>
</evidence>
<feature type="domain" description="Mce/MlaD" evidence="3">
    <location>
        <begin position="41"/>
        <end position="116"/>
    </location>
</feature>
<keyword evidence="2" id="KW-1133">Transmembrane helix</keyword>
<dbReference type="Pfam" id="PF02470">
    <property type="entry name" value="MlaD"/>
    <property type="match status" value="1"/>
</dbReference>
<proteinExistence type="predicted"/>
<evidence type="ECO:0000313" key="5">
    <source>
        <dbReference type="Proteomes" id="UP000488299"/>
    </source>
</evidence>
<dbReference type="PANTHER" id="PTHR33371:SF4">
    <property type="entry name" value="INTERMEMBRANE PHOSPHOLIPID TRANSPORT SYSTEM BINDING PROTEIN MLAD"/>
    <property type="match status" value="1"/>
</dbReference>
<dbReference type="InterPro" id="IPR003399">
    <property type="entry name" value="Mce/MlaD"/>
</dbReference>